<sequence>MRIANPQNRLWQALVSRLGQRLIDRAFSRPADPVTLPDLANYMHRRWLVKYSRWTLGRCARIHHILRSDSDRDFHDHPWPYVTIILDGGYTEVTPVYTKANLYKGEHRQYYGPGSILVRSAKHLHRLELEPGTTATTLFIAGRWEQEWGFITNPNFKMYWKDYLARETDVTPARAERRTFLMCACPACAKLTYLARYHTDDDKRRAGADLIELMEAGRNPFTKELEIGASGRTIFPEEYCACRAPDIEDGADTAFGDEADTEDRG</sequence>
<dbReference type="SUPFAM" id="SSF51182">
    <property type="entry name" value="RmlC-like cupins"/>
    <property type="match status" value="1"/>
</dbReference>
<dbReference type="Proteomes" id="UP000002549">
    <property type="component" value="Segment"/>
</dbReference>
<dbReference type="GeneID" id="2559582"/>
<evidence type="ECO:0000313" key="1">
    <source>
        <dbReference type="EMBL" id="AAQ63335.1"/>
    </source>
</evidence>
<dbReference type="EMBL" id="AY357582">
    <property type="protein sequence ID" value="AAQ63335.1"/>
    <property type="molecule type" value="Genomic_DNA"/>
</dbReference>
<evidence type="ECO:0000313" key="2">
    <source>
        <dbReference type="Proteomes" id="UP000002549"/>
    </source>
</evidence>
<dbReference type="KEGG" id="vg:2559582"/>
<organism evidence="1 2">
    <name type="scientific">Burkholderia phage BcepNazgul</name>
    <dbReference type="NCBI Taxonomy" id="242861"/>
    <lineage>
        <taxon>Viruses</taxon>
        <taxon>Duplodnaviria</taxon>
        <taxon>Heunggongvirae</taxon>
        <taxon>Uroviricota</taxon>
        <taxon>Caudoviricetes</taxon>
        <taxon>Casjensviridae</taxon>
        <taxon>Nazgulvirus</taxon>
        <taxon>Nazgulvirus bcepnazgul</taxon>
        <taxon>Burkholderia virus BcepNazgul</taxon>
    </lineage>
</organism>
<keyword evidence="2" id="KW-1185">Reference proteome</keyword>
<dbReference type="OrthoDB" id="22770at10239"/>
<gene>
    <name evidence="1" type="ORF">Nazgul34</name>
</gene>
<proteinExistence type="predicted"/>
<reference evidence="1" key="1">
    <citation type="submission" date="2006-02" db="EMBL/GenBank/DDBJ databases">
        <title>Complete nucleotide sequence of BcepNazgul, a novel soil phage of Burkholderia cepacia genomovar VII.</title>
        <authorList>
            <person name="Summer E.J."/>
            <person name="Peek M.L."/>
            <person name="Haliburton J.R."/>
            <person name="Hall E."/>
            <person name="Heusinkveld K."/>
            <person name="Simser J."/>
            <person name="No E.G."/>
            <person name="Gonzalez C.F."/>
            <person name="Young R.F."/>
        </authorList>
    </citation>
    <scope>NUCLEOTIDE SEQUENCE [LARGE SCALE GENOMIC DNA]</scope>
</reference>
<protein>
    <submittedName>
        <fullName evidence="1">Uncharacterized protein</fullName>
    </submittedName>
</protein>
<name>Q6UYK6_9CAUD</name>
<dbReference type="InterPro" id="IPR011051">
    <property type="entry name" value="RmlC_Cupin_sf"/>
</dbReference>
<accession>Q6UYK6</accession>
<dbReference type="RefSeq" id="NP_918968.1">
    <property type="nucleotide sequence ID" value="NC_005091.2"/>
</dbReference>